<evidence type="ECO:0000313" key="4">
    <source>
        <dbReference type="Proteomes" id="UP000631114"/>
    </source>
</evidence>
<feature type="compositionally biased region" description="Polar residues" evidence="1">
    <location>
        <begin position="1588"/>
        <end position="1599"/>
    </location>
</feature>
<name>A0A835IM85_9MAGN</name>
<keyword evidence="4" id="KW-1185">Reference proteome</keyword>
<feature type="compositionally biased region" description="Low complexity" evidence="1">
    <location>
        <begin position="1570"/>
        <end position="1582"/>
    </location>
</feature>
<feature type="compositionally biased region" description="Basic and acidic residues" evidence="1">
    <location>
        <begin position="79"/>
        <end position="116"/>
    </location>
</feature>
<feature type="region of interest" description="Disordered" evidence="1">
    <location>
        <begin position="469"/>
        <end position="535"/>
    </location>
</feature>
<dbReference type="PANTHER" id="PTHR47471">
    <property type="entry name" value="GYF DOMAIN-CONTAINING PROTEIN"/>
    <property type="match status" value="1"/>
</dbReference>
<comment type="caution">
    <text evidence="3">The sequence shown here is derived from an EMBL/GenBank/DDBJ whole genome shotgun (WGS) entry which is preliminary data.</text>
</comment>
<feature type="compositionally biased region" description="Polar residues" evidence="1">
    <location>
        <begin position="284"/>
        <end position="295"/>
    </location>
</feature>
<accession>A0A835IM85</accession>
<dbReference type="Gene3D" id="3.30.1490.40">
    <property type="match status" value="1"/>
</dbReference>
<dbReference type="PROSITE" id="PS50829">
    <property type="entry name" value="GYF"/>
    <property type="match status" value="1"/>
</dbReference>
<feature type="region of interest" description="Disordered" evidence="1">
    <location>
        <begin position="1465"/>
        <end position="1679"/>
    </location>
</feature>
<dbReference type="SUPFAM" id="SSF55277">
    <property type="entry name" value="GYF domain"/>
    <property type="match status" value="1"/>
</dbReference>
<feature type="compositionally biased region" description="Basic and acidic residues" evidence="1">
    <location>
        <begin position="405"/>
        <end position="421"/>
    </location>
</feature>
<feature type="compositionally biased region" description="Basic and acidic residues" evidence="1">
    <location>
        <begin position="125"/>
        <end position="228"/>
    </location>
</feature>
<evidence type="ECO:0000313" key="3">
    <source>
        <dbReference type="EMBL" id="KAF9620316.1"/>
    </source>
</evidence>
<feature type="compositionally biased region" description="Low complexity" evidence="1">
    <location>
        <begin position="273"/>
        <end position="283"/>
    </location>
</feature>
<dbReference type="Pfam" id="PF02213">
    <property type="entry name" value="GYF"/>
    <property type="match status" value="1"/>
</dbReference>
<feature type="compositionally biased region" description="Polar residues" evidence="1">
    <location>
        <begin position="472"/>
        <end position="488"/>
    </location>
</feature>
<dbReference type="InterPro" id="IPR035445">
    <property type="entry name" value="GYF-like_dom_sf"/>
</dbReference>
<sequence length="1832" mass="200392">MADGNNAAADSHPNNSPLSVETPFHHQVIPKDMQGSDISIPLSPQWLLPKPGENKHGMESHLSPYPGSASRSGILKPSRSSEDAHDTEKKKDVFRPSLHDFESGRRDRWRDEERDTNSAIRRDRRKDGEKELVDTRKMDRWVETPSKHSGEPRRAPSDRWNDISNRDGNYDQRRDSKWSSRWGPDDKESDGWREKLQDSGRDSEVPRDKLLSHATNHGKEDKEGDHYRPWRSNSSQSRGRGEPPHHQTLAQNRQAPAFNYGRGRGENNSPNFSVGRGRVSSGSALNSSSTYTQSLGAVPDKGENFHNDQSPLKYSRIKLLDIYRMAGVESYERPLDGFLEIPPSLTQDEPLEPLALSAPSPEELVVLKGIEKGDIVSSGMPQGPKEGSVGRNSSDVVQSGRAKIGSKEDLPSASDDYKEESADNLSNDRLNYSDSQFGKYRHSYGTDMKTEAVHNHQTHHDGKFSVEALRSSPASHNRSSEVTVSTDASVRGSPAHPSGPWRSESFGDQSHVSSHDWRDLPSPQRSRTSDMGWSHLQKDQDTVVDYGRESTTIQRQLSEVLDMEQEARKVSQQTSPEDLSLYYKDPQGEIQGPFSGSDLIGWFEAGYFGIDLKVRVVGASPNSPFSSLGDVMPHLRAKAKAPPGFGTPKSEVAESLNRPSFSNLGKLHANSSEINIIKTEPRNRNETMTEAENRFLESLMSGSMSSSSLEKFAASEGFQGYMTNNPLGMPSMGLESGKDLNYLLAQRMSLERQRSIPNPHSYWPGRDMGPAKAEFVPESPIPHSNLLPSMVDSSRQVPYTPSGDLVSLLQGVADKSGSSAINNGASSWTNFPVQGGLDMRQDKMDIHHNQFFPHASYGVQHQRLQPQNQQPLSNILAQTVDNSSGTVAPDKLLSSGISQDPQMLSLLQQQYMLSQLQLQSQTPAPSQLSVFDKLLLLKQQQKQEQQQQMLLQHHLLSQVLSEQHAQQRINEPYGHLQGAAVPAGNGPVDHLGLRAPYEAFQSNSQAPLSNLQGGLPAAVSAFPSQVSQDVGPRANSEASSLHLPHQFFRNTSHNVMDVTRKEQIDEIQRVESFPVPGMAGDTPLPEATNKSLNNNSVLQIHGTANSSCAVAEEQTNQNIIISDASETITSFMPLKHASIPISRTAIKEISTAEDINDVGSLNICEEIQAEEQVHFDPPLVKETESVEVREGKKSAEKKSRKQKNSKAQSSSDKAKGLSLEKKSEIEGTVSKDSKYIVSTDAEKTPYGTSSVNTDSRIYSAEALSSQQVQSLPIRSTSVSILETVEGKDYSKESDFTALQNTQTQSGHRAWKPAPGVKPKSLLEIQQEEEWVAHKEISFSDNATSINPVNSSMAWTGVVANAEPKAIRDSHQEASQLNSVKSDNISTPKSKKSQLHDLLAEEVLAKCDDRVFEGPDNVSSLPSASVLPKQTGFIVDDDDFIQAKDSKRNRKKSGKVKGVGVKASTPVISADATVASSPIEKGKSHRQIQQEKEVLPALPSGPSLGDFVLWKGESTNSSPGPAWSTESGKLSKPASLRDIQKEQGKKAPSVPHPAPTPAPQKSQPTRGARGSGPSWTPSGSSPTKAPSPIQINSLTSTQTKSKAEDDLFWGPLDQSKPEPKQSGFPSLANPSSLGYKSTPAKATLGGSSGRQKLTGSKPVDYSLSSSPAAGQSSSKGRRDAITRHSEAMDFRDWCESETVRLTGSKDTSFLEFCLKQSTSEAETLLIENLGLFDPNHKFIDEFLNYKELLSADVLEIAFQARNDRKAAGFGVTAGNPGNRHIPELDPDISVGSSESTKGGKKKGKKGKKVSPSVLGFNVVSNRIMMGEIQTVEE</sequence>
<feature type="region of interest" description="Disordered" evidence="1">
    <location>
        <begin position="1371"/>
        <end position="1392"/>
    </location>
</feature>
<evidence type="ECO:0000259" key="2">
    <source>
        <dbReference type="PROSITE" id="PS50829"/>
    </source>
</evidence>
<feature type="compositionally biased region" description="Polar residues" evidence="1">
    <location>
        <begin position="1512"/>
        <end position="1527"/>
    </location>
</feature>
<dbReference type="EMBL" id="JADFTS010000002">
    <property type="protein sequence ID" value="KAF9620316.1"/>
    <property type="molecule type" value="Genomic_DNA"/>
</dbReference>
<feature type="compositionally biased region" description="Basic and acidic residues" evidence="1">
    <location>
        <begin position="1174"/>
        <end position="1197"/>
    </location>
</feature>
<feature type="region of interest" description="Disordered" evidence="1">
    <location>
        <begin position="1770"/>
        <end position="1809"/>
    </location>
</feature>
<dbReference type="SMART" id="SM00444">
    <property type="entry name" value="GYF"/>
    <property type="match status" value="1"/>
</dbReference>
<evidence type="ECO:0000256" key="1">
    <source>
        <dbReference type="SAM" id="MobiDB-lite"/>
    </source>
</evidence>
<dbReference type="PANTHER" id="PTHR47471:SF1">
    <property type="entry name" value="PROTEIN ESSENTIAL FOR POTEXVIRUS ACCUMULATION 1"/>
    <property type="match status" value="1"/>
</dbReference>
<feature type="compositionally biased region" description="Low complexity" evidence="1">
    <location>
        <begin position="1661"/>
        <end position="1673"/>
    </location>
</feature>
<feature type="region of interest" description="Disordered" evidence="1">
    <location>
        <begin position="1"/>
        <end position="309"/>
    </location>
</feature>
<dbReference type="CDD" id="cd00072">
    <property type="entry name" value="GYF"/>
    <property type="match status" value="1"/>
</dbReference>
<gene>
    <name evidence="3" type="ORF">IFM89_011051</name>
</gene>
<feature type="domain" description="GYF" evidence="2">
    <location>
        <begin position="578"/>
        <end position="629"/>
    </location>
</feature>
<dbReference type="OrthoDB" id="6415790at2759"/>
<proteinExistence type="predicted"/>
<dbReference type="Proteomes" id="UP000631114">
    <property type="component" value="Unassembled WGS sequence"/>
</dbReference>
<feature type="compositionally biased region" description="Polar residues" evidence="1">
    <location>
        <begin position="423"/>
        <end position="434"/>
    </location>
</feature>
<reference evidence="3 4" key="1">
    <citation type="submission" date="2020-10" db="EMBL/GenBank/DDBJ databases">
        <title>The Coptis chinensis genome and diversification of protoberbering-type alkaloids.</title>
        <authorList>
            <person name="Wang B."/>
            <person name="Shu S."/>
            <person name="Song C."/>
            <person name="Liu Y."/>
        </authorList>
    </citation>
    <scope>NUCLEOTIDE SEQUENCE [LARGE SCALE GENOMIC DNA]</scope>
    <source>
        <strain evidence="3">HL-2020</strain>
        <tissue evidence="3">Leaf</tissue>
    </source>
</reference>
<feature type="region of interest" description="Disordered" evidence="1">
    <location>
        <begin position="1174"/>
        <end position="1220"/>
    </location>
</feature>
<feature type="compositionally biased region" description="Polar residues" evidence="1">
    <location>
        <begin position="1372"/>
        <end position="1387"/>
    </location>
</feature>
<organism evidence="3 4">
    <name type="scientific">Coptis chinensis</name>
    <dbReference type="NCBI Taxonomy" id="261450"/>
    <lineage>
        <taxon>Eukaryota</taxon>
        <taxon>Viridiplantae</taxon>
        <taxon>Streptophyta</taxon>
        <taxon>Embryophyta</taxon>
        <taxon>Tracheophyta</taxon>
        <taxon>Spermatophyta</taxon>
        <taxon>Magnoliopsida</taxon>
        <taxon>Ranunculales</taxon>
        <taxon>Ranunculaceae</taxon>
        <taxon>Coptidoideae</taxon>
        <taxon>Coptis</taxon>
    </lineage>
</organism>
<feature type="region of interest" description="Disordered" evidence="1">
    <location>
        <begin position="374"/>
        <end position="434"/>
    </location>
</feature>
<protein>
    <recommendedName>
        <fullName evidence="2">GYF domain-containing protein</fullName>
    </recommendedName>
</protein>
<feature type="compositionally biased region" description="Basic residues" evidence="1">
    <location>
        <begin position="1797"/>
        <end position="1807"/>
    </location>
</feature>
<dbReference type="InterPro" id="IPR003169">
    <property type="entry name" value="GYF"/>
</dbReference>